<dbReference type="Proteomes" id="UP000003340">
    <property type="component" value="Unassembled WGS sequence"/>
</dbReference>
<reference evidence="1 2" key="1">
    <citation type="submission" date="2009-01" db="EMBL/GenBank/DDBJ databases">
        <authorList>
            <person name="Fulton L."/>
            <person name="Clifton S."/>
            <person name="Fulton B."/>
            <person name="Xu J."/>
            <person name="Minx P."/>
            <person name="Pepin K.H."/>
            <person name="Johnson M."/>
            <person name="Bhonagiri V."/>
            <person name="Nash W.E."/>
            <person name="Mardis E.R."/>
            <person name="Wilson R.K."/>
        </authorList>
    </citation>
    <scope>NUCLEOTIDE SEQUENCE [LARGE SCALE GENOMIC DNA]</scope>
    <source>
        <strain evidence="1 2">DSM 5476</strain>
    </source>
</reference>
<comment type="caution">
    <text evidence="1">The sequence shown here is derived from an EMBL/GenBank/DDBJ whole genome shotgun (WGS) entry which is preliminary data.</text>
</comment>
<accession>C0EJ08</accession>
<protein>
    <submittedName>
        <fullName evidence="1">Uncharacterized protein</fullName>
    </submittedName>
</protein>
<sequence>MLAEDTAPVELVFAPALEEAVEEAPADSEEEQAERVSSAASASRGIDFLRLIFKSPCFHFILLVVQQF</sequence>
<keyword evidence="2" id="KW-1185">Reference proteome</keyword>
<reference evidence="1 2" key="2">
    <citation type="submission" date="2009-02" db="EMBL/GenBank/DDBJ databases">
        <title>Draft genome sequence of Clostridium methylpentosum (DSM 5476).</title>
        <authorList>
            <person name="Sudarsanam P."/>
            <person name="Ley R."/>
            <person name="Guruge J."/>
            <person name="Turnbaugh P.J."/>
            <person name="Mahowald M."/>
            <person name="Liep D."/>
            <person name="Gordon J."/>
        </authorList>
    </citation>
    <scope>NUCLEOTIDE SEQUENCE [LARGE SCALE GENOMIC DNA]</scope>
    <source>
        <strain evidence="1 2">DSM 5476</strain>
    </source>
</reference>
<name>C0EJ08_9FIRM</name>
<dbReference type="HOGENOM" id="CLU_2786552_0_0_9"/>
<dbReference type="EMBL" id="ACEC01000136">
    <property type="protein sequence ID" value="EEG28473.1"/>
    <property type="molecule type" value="Genomic_DNA"/>
</dbReference>
<dbReference type="AlphaFoldDB" id="C0EJ08"/>
<gene>
    <name evidence="1" type="ORF">CLOSTMETH_03854</name>
</gene>
<evidence type="ECO:0000313" key="2">
    <source>
        <dbReference type="Proteomes" id="UP000003340"/>
    </source>
</evidence>
<organism evidence="1 2">
    <name type="scientific">[Clostridium] methylpentosum DSM 5476</name>
    <dbReference type="NCBI Taxonomy" id="537013"/>
    <lineage>
        <taxon>Bacteria</taxon>
        <taxon>Bacillati</taxon>
        <taxon>Bacillota</taxon>
        <taxon>Clostridia</taxon>
        <taxon>Eubacteriales</taxon>
        <taxon>Oscillospiraceae</taxon>
        <taxon>Oscillospiraceae incertae sedis</taxon>
    </lineage>
</organism>
<evidence type="ECO:0000313" key="1">
    <source>
        <dbReference type="EMBL" id="EEG28473.1"/>
    </source>
</evidence>
<proteinExistence type="predicted"/>